<protein>
    <submittedName>
        <fullName evidence="2">GNAT family acetyltransferase</fullName>
    </submittedName>
</protein>
<feature type="domain" description="N-acetyltransferase" evidence="1">
    <location>
        <begin position="2"/>
        <end position="151"/>
    </location>
</feature>
<dbReference type="Gene3D" id="3.40.630.30">
    <property type="match status" value="1"/>
</dbReference>
<dbReference type="Proteomes" id="UP000287872">
    <property type="component" value="Unassembled WGS sequence"/>
</dbReference>
<comment type="caution">
    <text evidence="2">The sequence shown here is derived from an EMBL/GenBank/DDBJ whole genome shotgun (WGS) entry which is preliminary data.</text>
</comment>
<dbReference type="EMBL" id="BHYK01000012">
    <property type="protein sequence ID" value="GCD10783.1"/>
    <property type="molecule type" value="Genomic_DNA"/>
</dbReference>
<dbReference type="PANTHER" id="PTHR47403:SF6">
    <property type="entry name" value="N-ACETYLTRANSFERASE DOMAIN-CONTAINING PROTEIN"/>
    <property type="match status" value="1"/>
</dbReference>
<dbReference type="InterPro" id="IPR016181">
    <property type="entry name" value="Acyl_CoA_acyltransferase"/>
</dbReference>
<evidence type="ECO:0000259" key="1">
    <source>
        <dbReference type="PROSITE" id="PS51186"/>
    </source>
</evidence>
<reference evidence="2 3" key="1">
    <citation type="submission" date="2018-11" db="EMBL/GenBank/DDBJ databases">
        <title>Genome sequencing and assembly of Clostridium tagluense strain A121.</title>
        <authorList>
            <person name="Murakami T."/>
            <person name="Segawa T."/>
            <person name="Shcherbakova V.A."/>
            <person name="Mori H."/>
            <person name="Yoshimura Y."/>
        </authorList>
    </citation>
    <scope>NUCLEOTIDE SEQUENCE [LARGE SCALE GENOMIC DNA]</scope>
    <source>
        <strain evidence="2 3">A121</strain>
    </source>
</reference>
<dbReference type="RefSeq" id="WP_125001999.1">
    <property type="nucleotide sequence ID" value="NZ_BHYK01000012.1"/>
</dbReference>
<gene>
    <name evidence="2" type="ORF">Ctaglu_24060</name>
</gene>
<dbReference type="Pfam" id="PF00583">
    <property type="entry name" value="Acetyltransf_1"/>
    <property type="match status" value="1"/>
</dbReference>
<accession>A0A401UMM2</accession>
<keyword evidence="3" id="KW-1185">Reference proteome</keyword>
<dbReference type="PROSITE" id="PS51186">
    <property type="entry name" value="GNAT"/>
    <property type="match status" value="1"/>
</dbReference>
<dbReference type="SUPFAM" id="SSF55729">
    <property type="entry name" value="Acyl-CoA N-acyltransferases (Nat)"/>
    <property type="match status" value="1"/>
</dbReference>
<organism evidence="2 3">
    <name type="scientific">Clostridium tagluense</name>
    <dbReference type="NCBI Taxonomy" id="360422"/>
    <lineage>
        <taxon>Bacteria</taxon>
        <taxon>Bacillati</taxon>
        <taxon>Bacillota</taxon>
        <taxon>Clostridia</taxon>
        <taxon>Eubacteriales</taxon>
        <taxon>Clostridiaceae</taxon>
        <taxon>Clostridium</taxon>
    </lineage>
</organism>
<evidence type="ECO:0000313" key="3">
    <source>
        <dbReference type="Proteomes" id="UP000287872"/>
    </source>
</evidence>
<dbReference type="InterPro" id="IPR000182">
    <property type="entry name" value="GNAT_dom"/>
</dbReference>
<keyword evidence="2" id="KW-0808">Transferase</keyword>
<dbReference type="GO" id="GO:0016747">
    <property type="term" value="F:acyltransferase activity, transferring groups other than amino-acyl groups"/>
    <property type="evidence" value="ECO:0007669"/>
    <property type="project" value="InterPro"/>
</dbReference>
<dbReference type="OrthoDB" id="1949423at2"/>
<sequence length="285" mass="32944">MIVFRKLTQEDYEDIEEISKDIWEGCDYLPSVFHKWLEDKGIFLGGVDTDNNKVVVVAKLSILYDGSGWLEGLRVHAKYRGQKLAKRATEEILKRATELLENGVINKIAFATHITSIESKTMMEKLNFKLKETQVLAIKNISSLDLNINIEDFHVEAWDITFEEFKNHHYIKRRNGLLPLAFVFEEVTFKLYESLKANNSLVKINGHTGLFKYKGEANFIAMEDTFEAINTFMDYYLLKYKNTGIKELSTPLCPQDKALIEKLKSVGYISLADWKPDCLYYIGEK</sequence>
<evidence type="ECO:0000313" key="2">
    <source>
        <dbReference type="EMBL" id="GCD10783.1"/>
    </source>
</evidence>
<dbReference type="PANTHER" id="PTHR47403">
    <property type="entry name" value="LOC100145250 PROTEIN"/>
    <property type="match status" value="1"/>
</dbReference>
<proteinExistence type="predicted"/>
<dbReference type="AlphaFoldDB" id="A0A401UMM2"/>
<name>A0A401UMM2_9CLOT</name>